<dbReference type="GO" id="GO:0051536">
    <property type="term" value="F:iron-sulfur cluster binding"/>
    <property type="evidence" value="ECO:0007669"/>
    <property type="project" value="UniProtKB-KW"/>
</dbReference>
<dbReference type="InterPro" id="IPR017896">
    <property type="entry name" value="4Fe4S_Fe-S-bd"/>
</dbReference>
<dbReference type="InterPro" id="IPR009051">
    <property type="entry name" value="Helical_ferredxn"/>
</dbReference>
<dbReference type="Pfam" id="PF13183">
    <property type="entry name" value="Fer4_8"/>
    <property type="match status" value="1"/>
</dbReference>
<evidence type="ECO:0000313" key="6">
    <source>
        <dbReference type="Proteomes" id="UP000824140"/>
    </source>
</evidence>
<dbReference type="AlphaFoldDB" id="A0A9D1G2F6"/>
<protein>
    <submittedName>
        <fullName evidence="5">4Fe-4S dicluster domain-containing protein</fullName>
    </submittedName>
</protein>
<dbReference type="GO" id="GO:0005886">
    <property type="term" value="C:plasma membrane"/>
    <property type="evidence" value="ECO:0007669"/>
    <property type="project" value="TreeGrafter"/>
</dbReference>
<evidence type="ECO:0000256" key="1">
    <source>
        <dbReference type="ARBA" id="ARBA00022723"/>
    </source>
</evidence>
<proteinExistence type="predicted"/>
<keyword evidence="3" id="KW-0411">Iron-sulfur</keyword>
<reference evidence="5" key="2">
    <citation type="journal article" date="2021" name="PeerJ">
        <title>Extensive microbial diversity within the chicken gut microbiome revealed by metagenomics and culture.</title>
        <authorList>
            <person name="Gilroy R."/>
            <person name="Ravi A."/>
            <person name="Getino M."/>
            <person name="Pursley I."/>
            <person name="Horton D.L."/>
            <person name="Alikhan N.F."/>
            <person name="Baker D."/>
            <person name="Gharbi K."/>
            <person name="Hall N."/>
            <person name="Watson M."/>
            <person name="Adriaenssens E.M."/>
            <person name="Foster-Nyarko E."/>
            <person name="Jarju S."/>
            <person name="Secka A."/>
            <person name="Antonio M."/>
            <person name="Oren A."/>
            <person name="Chaudhuri R.R."/>
            <person name="La Ragione R."/>
            <person name="Hildebrand F."/>
            <person name="Pallen M.J."/>
        </authorList>
    </citation>
    <scope>NUCLEOTIDE SEQUENCE</scope>
    <source>
        <strain evidence="5">13766</strain>
    </source>
</reference>
<dbReference type="Proteomes" id="UP000824140">
    <property type="component" value="Unassembled WGS sequence"/>
</dbReference>
<dbReference type="PROSITE" id="PS51379">
    <property type="entry name" value="4FE4S_FER_2"/>
    <property type="match status" value="1"/>
</dbReference>
<reference evidence="5" key="1">
    <citation type="submission" date="2020-10" db="EMBL/GenBank/DDBJ databases">
        <authorList>
            <person name="Gilroy R."/>
        </authorList>
    </citation>
    <scope>NUCLEOTIDE SEQUENCE</scope>
    <source>
        <strain evidence="5">13766</strain>
    </source>
</reference>
<evidence type="ECO:0000313" key="5">
    <source>
        <dbReference type="EMBL" id="HIS93225.1"/>
    </source>
</evidence>
<dbReference type="InterPro" id="IPR017900">
    <property type="entry name" value="4Fe4S_Fe_S_CS"/>
</dbReference>
<evidence type="ECO:0000259" key="4">
    <source>
        <dbReference type="PROSITE" id="PS51379"/>
    </source>
</evidence>
<comment type="caution">
    <text evidence="5">The sequence shown here is derived from an EMBL/GenBank/DDBJ whole genome shotgun (WGS) entry which is preliminary data.</text>
</comment>
<dbReference type="Gene3D" id="1.10.1060.10">
    <property type="entry name" value="Alpha-helical ferredoxin"/>
    <property type="match status" value="1"/>
</dbReference>
<dbReference type="GO" id="GO:0046872">
    <property type="term" value="F:metal ion binding"/>
    <property type="evidence" value="ECO:0007669"/>
    <property type="project" value="UniProtKB-KW"/>
</dbReference>
<dbReference type="PANTHER" id="PTHR43255:SF2">
    <property type="entry name" value="HETERODISULFIDE REDUCTASE RELATED PROTEIN"/>
    <property type="match status" value="1"/>
</dbReference>
<keyword evidence="1" id="KW-0479">Metal-binding</keyword>
<dbReference type="PANTHER" id="PTHR43255">
    <property type="entry name" value="IRON-SULFUR-BINDING OXIDOREDUCTASE FADF-RELATED-RELATED"/>
    <property type="match status" value="1"/>
</dbReference>
<gene>
    <name evidence="5" type="ORF">IAA84_09445</name>
</gene>
<dbReference type="SUPFAM" id="SSF46548">
    <property type="entry name" value="alpha-helical ferredoxin"/>
    <property type="match status" value="1"/>
</dbReference>
<name>A0A9D1G2F6_9FIRM</name>
<accession>A0A9D1G2F6</accession>
<evidence type="ECO:0000256" key="2">
    <source>
        <dbReference type="ARBA" id="ARBA00023004"/>
    </source>
</evidence>
<keyword evidence="2" id="KW-0408">Iron</keyword>
<sequence>MAVNPMELRDTVLRITGVNPRKCMKCGKCSGTCPAYDQMEYHPHQFVAMVEKGDIERLMASPSVFMCLSCFACVERCPRGVEPAKLIEGIRLAMIRQKDANHMTMNDVPALLDSEMPQQAITSALRKYAK</sequence>
<feature type="domain" description="4Fe-4S ferredoxin-type" evidence="4">
    <location>
        <begin position="13"/>
        <end position="44"/>
    </location>
</feature>
<dbReference type="InterPro" id="IPR051460">
    <property type="entry name" value="HdrC_iron-sulfur_subunit"/>
</dbReference>
<organism evidence="5 6">
    <name type="scientific">Candidatus Alectryocaccomicrobium excrementavium</name>
    <dbReference type="NCBI Taxonomy" id="2840668"/>
    <lineage>
        <taxon>Bacteria</taxon>
        <taxon>Bacillati</taxon>
        <taxon>Bacillota</taxon>
        <taxon>Clostridia</taxon>
        <taxon>Candidatus Alectryocaccomicrobium</taxon>
    </lineage>
</organism>
<dbReference type="PROSITE" id="PS00198">
    <property type="entry name" value="4FE4S_FER_1"/>
    <property type="match status" value="2"/>
</dbReference>
<dbReference type="EMBL" id="DVJN01000188">
    <property type="protein sequence ID" value="HIS93225.1"/>
    <property type="molecule type" value="Genomic_DNA"/>
</dbReference>
<evidence type="ECO:0000256" key="3">
    <source>
        <dbReference type="ARBA" id="ARBA00023014"/>
    </source>
</evidence>